<name>A0A844XAY4_9SPHN</name>
<sequence>MADLISGTHARPLGGQCECGRNRFPINISDISCEGCWAEATGDWEDAYDFLHLTIDERIEINGKVVSLDGPKAWIRFFGELHPAVVAGLGKAA</sequence>
<dbReference type="EMBL" id="WUBR01000001">
    <property type="protein sequence ID" value="MWV26685.1"/>
    <property type="molecule type" value="Genomic_DNA"/>
</dbReference>
<evidence type="ECO:0000313" key="1">
    <source>
        <dbReference type="EMBL" id="MWV26685.1"/>
    </source>
</evidence>
<organism evidence="1 2">
    <name type="scientific">Aurantiacibacter rhizosphaerae</name>
    <dbReference type="NCBI Taxonomy" id="2691582"/>
    <lineage>
        <taxon>Bacteria</taxon>
        <taxon>Pseudomonadati</taxon>
        <taxon>Pseudomonadota</taxon>
        <taxon>Alphaproteobacteria</taxon>
        <taxon>Sphingomonadales</taxon>
        <taxon>Erythrobacteraceae</taxon>
        <taxon>Aurantiacibacter</taxon>
    </lineage>
</organism>
<comment type="caution">
    <text evidence="1">The sequence shown here is derived from an EMBL/GenBank/DDBJ whole genome shotgun (WGS) entry which is preliminary data.</text>
</comment>
<gene>
    <name evidence="1" type="ORF">GRF63_02090</name>
</gene>
<evidence type="ECO:0000313" key="2">
    <source>
        <dbReference type="Proteomes" id="UP000461409"/>
    </source>
</evidence>
<accession>A0A844XAY4</accession>
<keyword evidence="2" id="KW-1185">Reference proteome</keyword>
<reference evidence="1 2" key="2">
    <citation type="submission" date="2020-02" db="EMBL/GenBank/DDBJ databases">
        <title>Erythrobacter dongmakensis sp. nov., isolated from a tidal mudflat.</title>
        <authorList>
            <person name="Kim I.S."/>
        </authorList>
    </citation>
    <scope>NUCLEOTIDE SEQUENCE [LARGE SCALE GENOMIC DNA]</scope>
    <source>
        <strain evidence="1 2">GH3-10</strain>
    </source>
</reference>
<reference evidence="1 2" key="1">
    <citation type="submission" date="2019-12" db="EMBL/GenBank/DDBJ databases">
        <authorList>
            <person name="Lee S.D."/>
        </authorList>
    </citation>
    <scope>NUCLEOTIDE SEQUENCE [LARGE SCALE GENOMIC DNA]</scope>
    <source>
        <strain evidence="1 2">GH3-10</strain>
    </source>
</reference>
<dbReference type="RefSeq" id="WP_160484355.1">
    <property type="nucleotide sequence ID" value="NZ_WUBR01000001.1"/>
</dbReference>
<protein>
    <submittedName>
        <fullName evidence="1">Uncharacterized protein</fullName>
    </submittedName>
</protein>
<proteinExistence type="predicted"/>
<dbReference type="Proteomes" id="UP000461409">
    <property type="component" value="Unassembled WGS sequence"/>
</dbReference>
<dbReference type="AlphaFoldDB" id="A0A844XAY4"/>